<organism evidence="2 3">
    <name type="scientific">Candidatus Aquicultor secundus</name>
    <dbReference type="NCBI Taxonomy" id="1973895"/>
    <lineage>
        <taxon>Bacteria</taxon>
        <taxon>Bacillati</taxon>
        <taxon>Actinomycetota</taxon>
        <taxon>Candidatus Aquicultoria</taxon>
        <taxon>Candidatus Aquicultorales</taxon>
        <taxon>Candidatus Aquicultoraceae</taxon>
        <taxon>Candidatus Aquicultor</taxon>
    </lineage>
</organism>
<keyword evidence="1" id="KW-1133">Transmembrane helix</keyword>
<gene>
    <name evidence="2" type="ORF">COY37_11545</name>
</gene>
<evidence type="ECO:0000313" key="2">
    <source>
        <dbReference type="EMBL" id="PIZ34736.1"/>
    </source>
</evidence>
<reference evidence="3" key="1">
    <citation type="submission" date="2017-09" db="EMBL/GenBank/DDBJ databases">
        <title>Depth-based differentiation of microbial function through sediment-hosted aquifers and enrichment of novel symbionts in the deep terrestrial subsurface.</title>
        <authorList>
            <person name="Probst A.J."/>
            <person name="Ladd B."/>
            <person name="Jarett J.K."/>
            <person name="Geller-Mcgrath D.E."/>
            <person name="Sieber C.M.K."/>
            <person name="Emerson J.B."/>
            <person name="Anantharaman K."/>
            <person name="Thomas B.C."/>
            <person name="Malmstrom R."/>
            <person name="Stieglmeier M."/>
            <person name="Klingl A."/>
            <person name="Woyke T."/>
            <person name="Ryan C.M."/>
            <person name="Banfield J.F."/>
        </authorList>
    </citation>
    <scope>NUCLEOTIDE SEQUENCE [LARGE SCALE GENOMIC DNA]</scope>
</reference>
<dbReference type="PANTHER" id="PTHR42867">
    <property type="entry name" value="MEMBRANE PROTEIN-RELATED"/>
    <property type="match status" value="1"/>
</dbReference>
<protein>
    <submittedName>
        <fullName evidence="2">DUF1385 domain-containing protein</fullName>
    </submittedName>
</protein>
<dbReference type="Pfam" id="PF07136">
    <property type="entry name" value="DUF1385"/>
    <property type="match status" value="1"/>
</dbReference>
<proteinExistence type="predicted"/>
<evidence type="ECO:0000313" key="3">
    <source>
        <dbReference type="Proteomes" id="UP000230956"/>
    </source>
</evidence>
<keyword evidence="1" id="KW-0812">Transmembrane</keyword>
<feature type="transmembrane region" description="Helical" evidence="1">
    <location>
        <begin position="112"/>
        <end position="132"/>
    </location>
</feature>
<dbReference type="InterPro" id="IPR010787">
    <property type="entry name" value="DUF1385"/>
</dbReference>
<accession>A0A2M7T4V6</accession>
<evidence type="ECO:0000256" key="1">
    <source>
        <dbReference type="SAM" id="Phobius"/>
    </source>
</evidence>
<dbReference type="EMBL" id="PFNG01000270">
    <property type="protein sequence ID" value="PIZ34736.1"/>
    <property type="molecule type" value="Genomic_DNA"/>
</dbReference>
<feature type="transmembrane region" description="Helical" evidence="1">
    <location>
        <begin position="40"/>
        <end position="66"/>
    </location>
</feature>
<dbReference type="Proteomes" id="UP000230956">
    <property type="component" value="Unassembled WGS sequence"/>
</dbReference>
<feature type="transmembrane region" description="Helical" evidence="1">
    <location>
        <begin position="205"/>
        <end position="227"/>
    </location>
</feature>
<feature type="transmembrane region" description="Helical" evidence="1">
    <location>
        <begin position="78"/>
        <end position="100"/>
    </location>
</feature>
<dbReference type="PANTHER" id="PTHR42867:SF1">
    <property type="entry name" value="MEMBRANE PROTEIN-RELATED"/>
    <property type="match status" value="1"/>
</dbReference>
<keyword evidence="1" id="KW-0472">Membrane</keyword>
<feature type="transmembrane region" description="Helical" evidence="1">
    <location>
        <begin position="179"/>
        <end position="199"/>
    </location>
</feature>
<sequence>MMKGPKYWSLAVRTPEGEITDITERSKSIGERWPILKKPLLRGIVVLIETMILGVKTIALSANLSLGEAEEEITPKEMVATLGLALVLVIGLFMVVPFYLTRSAHQLIGNRVLFALVEGTFRISIFVIYIAVVSKLKDIRRVFQYHGAEHKTIHTYEAGEELTPANAAKHTTLHVRCGTSFMLIVMVVAILAFSFLPTTNVFTRIAGKIILIPVVAGISYEITRLAAKYSNNRMMKILTWPGLALQKLTTKEPDESQLEVAIYALKGVLAAEGVEGFATKETAPSNGQQPDTETSLVLIELESS</sequence>
<name>A0A2M7T4V6_9ACTN</name>
<comment type="caution">
    <text evidence="2">The sequence shown here is derived from an EMBL/GenBank/DDBJ whole genome shotgun (WGS) entry which is preliminary data.</text>
</comment>
<dbReference type="AlphaFoldDB" id="A0A2M7T4V6"/>